<proteinExistence type="predicted"/>
<dbReference type="EMBL" id="AP018052">
    <property type="protein sequence ID" value="BAZ92980.1"/>
    <property type="molecule type" value="Genomic_DNA"/>
</dbReference>
<reference evidence="1 2" key="1">
    <citation type="submission" date="2017-05" db="EMBL/GenBank/DDBJ databases">
        <title>Thiocyanate degradation by Thiohalobacter thiocyanaticus FOKN1.</title>
        <authorList>
            <person name="Oshiki M."/>
            <person name="Fukushima T."/>
            <person name="Kawano S."/>
            <person name="Nakagawa J."/>
        </authorList>
    </citation>
    <scope>NUCLEOTIDE SEQUENCE [LARGE SCALE GENOMIC DNA]</scope>
    <source>
        <strain evidence="1 2">FOKN1</strain>
    </source>
</reference>
<dbReference type="KEGG" id="ttc:FOKN1_0578"/>
<protein>
    <submittedName>
        <fullName evidence="1">Uncharacterized protein</fullName>
    </submittedName>
</protein>
<keyword evidence="2" id="KW-1185">Reference proteome</keyword>
<dbReference type="AlphaFoldDB" id="A0A1Z4VMX7"/>
<name>A0A1Z4VMX7_9GAMM</name>
<dbReference type="Proteomes" id="UP000218765">
    <property type="component" value="Chromosome"/>
</dbReference>
<evidence type="ECO:0000313" key="1">
    <source>
        <dbReference type="EMBL" id="BAZ92980.1"/>
    </source>
</evidence>
<organism evidence="1 2">
    <name type="scientific">Thiohalobacter thiocyanaticus</name>
    <dbReference type="NCBI Taxonomy" id="585455"/>
    <lineage>
        <taxon>Bacteria</taxon>
        <taxon>Pseudomonadati</taxon>
        <taxon>Pseudomonadota</taxon>
        <taxon>Gammaproteobacteria</taxon>
        <taxon>Thiohalobacterales</taxon>
        <taxon>Thiohalobacteraceae</taxon>
        <taxon>Thiohalobacter</taxon>
    </lineage>
</organism>
<dbReference type="InterPro" id="IPR017853">
    <property type="entry name" value="GH"/>
</dbReference>
<accession>A0A1Z4VMX7</accession>
<evidence type="ECO:0000313" key="2">
    <source>
        <dbReference type="Proteomes" id="UP000218765"/>
    </source>
</evidence>
<gene>
    <name evidence="1" type="ORF">FOKN1_0578</name>
</gene>
<sequence>MDRLDYLVAELVESGIYYSFSINNSSLCPLDAFDGDHTNDHPQSWRRYHGKRLIRPYMVRRQTDWIADFFAHKNPYTDKTYAEDPANVYLAAVNEDSVWSVYFRDNKYLSKQDRLWLDEDFRDWLNSRRSIQDRKGTEASTAEAADFSLWRPRWLLSRDQRKLIYSYLAHADARLVTELKDRLRAIGYQGLITPTNNWYGYGALDTASRHGDYVEVHGYFDHPMGADREIEGKSFLMRDEGFAGIDKTDWSFPLTKAARSALPDKPLIMGEWNHAAWSPYAYEGPFLMYAYSALQDYAGLVAHTWFPYPESRNGPDVELNAFSVSTNPLFLRLSPILSAAWLGHCLKPHAEVLEVGLGDSFGEVVDRTFAVEMGPDPAVKVGDGFHKLMRVRFPHSPVIDLKSDAGSDPGVIRLSSQMSAAAGWAAVEGDCVAGAVFSGQGGVLDLAGGVSIRMNEQGSVVAVALDGRRIADSSDLAVTLVGSPAIAWPEGNGERMRFRQPAGTTLTAGAVSASLSMPKTGECPQGQWVGGQSRYDKMIIQSAKENNLCVIQVESRNGAWVRLREGDVLVSTE</sequence>
<dbReference type="SUPFAM" id="SSF51445">
    <property type="entry name" value="(Trans)glycosidases"/>
    <property type="match status" value="1"/>
</dbReference>
<dbReference type="Gene3D" id="3.20.20.80">
    <property type="entry name" value="Glycosidases"/>
    <property type="match status" value="1"/>
</dbReference>